<evidence type="ECO:0000313" key="2">
    <source>
        <dbReference type="Proteomes" id="UP000006729"/>
    </source>
</evidence>
<sequence>MASEFLNIDLFPVSFHGAAKLIINSQLEDGHHWCVREKYHVKFCSVLKNLPNVGSCRIPEKGASSTVTDGACSLLELRLQVLLLNISRTSSNMVMPKKPQRACSTWQRYSPRAHIGKMFRYAE</sequence>
<keyword evidence="2" id="KW-1185">Reference proteome</keyword>
<protein>
    <submittedName>
        <fullName evidence="1">Uncharacterized protein</fullName>
    </submittedName>
</protein>
<reference evidence="1 2" key="1">
    <citation type="journal article" date="2006" name="Science">
        <title>The genome of black cottonwood, Populus trichocarpa (Torr. &amp; Gray).</title>
        <authorList>
            <person name="Tuskan G.A."/>
            <person name="Difazio S."/>
            <person name="Jansson S."/>
            <person name="Bohlmann J."/>
            <person name="Grigoriev I."/>
            <person name="Hellsten U."/>
            <person name="Putnam N."/>
            <person name="Ralph S."/>
            <person name="Rombauts S."/>
            <person name="Salamov A."/>
            <person name="Schein J."/>
            <person name="Sterck L."/>
            <person name="Aerts A."/>
            <person name="Bhalerao R.R."/>
            <person name="Bhalerao R.P."/>
            <person name="Blaudez D."/>
            <person name="Boerjan W."/>
            <person name="Brun A."/>
            <person name="Brunner A."/>
            <person name="Busov V."/>
            <person name="Campbell M."/>
            <person name="Carlson J."/>
            <person name="Chalot M."/>
            <person name="Chapman J."/>
            <person name="Chen G.L."/>
            <person name="Cooper D."/>
            <person name="Coutinho P.M."/>
            <person name="Couturier J."/>
            <person name="Covert S."/>
            <person name="Cronk Q."/>
            <person name="Cunningham R."/>
            <person name="Davis J."/>
            <person name="Degroeve S."/>
            <person name="Dejardin A."/>
            <person name="Depamphilis C."/>
            <person name="Detter J."/>
            <person name="Dirks B."/>
            <person name="Dubchak I."/>
            <person name="Duplessis S."/>
            <person name="Ehlting J."/>
            <person name="Ellis B."/>
            <person name="Gendler K."/>
            <person name="Goodstein D."/>
            <person name="Gribskov M."/>
            <person name="Grimwood J."/>
            <person name="Groover A."/>
            <person name="Gunter L."/>
            <person name="Hamberger B."/>
            <person name="Heinze B."/>
            <person name="Helariutta Y."/>
            <person name="Henrissat B."/>
            <person name="Holligan D."/>
            <person name="Holt R."/>
            <person name="Huang W."/>
            <person name="Islam-Faridi N."/>
            <person name="Jones S."/>
            <person name="Jones-Rhoades M."/>
            <person name="Jorgensen R."/>
            <person name="Joshi C."/>
            <person name="Kangasjarvi J."/>
            <person name="Karlsson J."/>
            <person name="Kelleher C."/>
            <person name="Kirkpatrick R."/>
            <person name="Kirst M."/>
            <person name="Kohler A."/>
            <person name="Kalluri U."/>
            <person name="Larimer F."/>
            <person name="Leebens-Mack J."/>
            <person name="Leple J.C."/>
            <person name="Locascio P."/>
            <person name="Lou Y."/>
            <person name="Lucas S."/>
            <person name="Martin F."/>
            <person name="Montanini B."/>
            <person name="Napoli C."/>
            <person name="Nelson D.R."/>
            <person name="Nelson C."/>
            <person name="Nieminen K."/>
            <person name="Nilsson O."/>
            <person name="Pereda V."/>
            <person name="Peter G."/>
            <person name="Philippe R."/>
            <person name="Pilate G."/>
            <person name="Poliakov A."/>
            <person name="Razumovskaya J."/>
            <person name="Richardson P."/>
            <person name="Rinaldi C."/>
            <person name="Ritland K."/>
            <person name="Rouze P."/>
            <person name="Ryaboy D."/>
            <person name="Schmutz J."/>
            <person name="Schrader J."/>
            <person name="Segerman B."/>
            <person name="Shin H."/>
            <person name="Siddiqui A."/>
            <person name="Sterky F."/>
            <person name="Terry A."/>
            <person name="Tsai C.J."/>
            <person name="Uberbacher E."/>
            <person name="Unneberg P."/>
            <person name="Vahala J."/>
            <person name="Wall K."/>
            <person name="Wessler S."/>
            <person name="Yang G."/>
            <person name="Yin T."/>
            <person name="Douglas C."/>
            <person name="Marra M."/>
            <person name="Sandberg G."/>
            <person name="Van de Peer Y."/>
            <person name="Rokhsar D."/>
        </authorList>
    </citation>
    <scope>NUCLEOTIDE SEQUENCE [LARGE SCALE GENOMIC DNA]</scope>
    <source>
        <strain evidence="2">cv. Nisqually</strain>
    </source>
</reference>
<dbReference type="EMBL" id="CM009296">
    <property type="protein sequence ID" value="KAI9390809.1"/>
    <property type="molecule type" value="Genomic_DNA"/>
</dbReference>
<organism evidence="1 2">
    <name type="scientific">Populus trichocarpa</name>
    <name type="common">Western balsam poplar</name>
    <name type="synonym">Populus balsamifera subsp. trichocarpa</name>
    <dbReference type="NCBI Taxonomy" id="3694"/>
    <lineage>
        <taxon>Eukaryota</taxon>
        <taxon>Viridiplantae</taxon>
        <taxon>Streptophyta</taxon>
        <taxon>Embryophyta</taxon>
        <taxon>Tracheophyta</taxon>
        <taxon>Spermatophyta</taxon>
        <taxon>Magnoliopsida</taxon>
        <taxon>eudicotyledons</taxon>
        <taxon>Gunneridae</taxon>
        <taxon>Pentapetalae</taxon>
        <taxon>rosids</taxon>
        <taxon>fabids</taxon>
        <taxon>Malpighiales</taxon>
        <taxon>Salicaceae</taxon>
        <taxon>Saliceae</taxon>
        <taxon>Populus</taxon>
    </lineage>
</organism>
<dbReference type="Proteomes" id="UP000006729">
    <property type="component" value="Chromosome 7"/>
</dbReference>
<evidence type="ECO:0000313" key="1">
    <source>
        <dbReference type="EMBL" id="KAI9390809.1"/>
    </source>
</evidence>
<proteinExistence type="predicted"/>
<gene>
    <name evidence="1" type="ORF">POPTR_007G002250v4</name>
</gene>
<accession>A0ACC0SNK4</accession>
<comment type="caution">
    <text evidence="1">The sequence shown here is derived from an EMBL/GenBank/DDBJ whole genome shotgun (WGS) entry which is preliminary data.</text>
</comment>
<name>A0ACC0SNK4_POPTR</name>